<evidence type="ECO:0000313" key="2">
    <source>
        <dbReference type="Proteomes" id="UP000244060"/>
    </source>
</evidence>
<evidence type="ECO:0000313" key="1">
    <source>
        <dbReference type="EMBL" id="PTR11185.1"/>
    </source>
</evidence>
<protein>
    <submittedName>
        <fullName evidence="1">Uncharacterized protein</fullName>
    </submittedName>
</protein>
<name>A0A2T5JSI2_9RHOB</name>
<dbReference type="EMBL" id="QAOT01000028">
    <property type="protein sequence ID" value="PTR11185.1"/>
    <property type="molecule type" value="Genomic_DNA"/>
</dbReference>
<keyword evidence="2" id="KW-1185">Reference proteome</keyword>
<gene>
    <name evidence="1" type="ORF">C8J28_12846</name>
</gene>
<accession>A0A2T5JSI2</accession>
<proteinExistence type="predicted"/>
<sequence length="106" mass="11747">MFALNLRRRLALIICPELIGLTNAGLHGDSEERQRWLEAERLHRLKVREYGMFDIETARQTTRARRLEIAAARLNVTTRDDVVGSAVEQHAGEAVPGLTSGLGLGA</sequence>
<comment type="caution">
    <text evidence="1">The sequence shown here is derived from an EMBL/GenBank/DDBJ whole genome shotgun (WGS) entry which is preliminary data.</text>
</comment>
<dbReference type="RefSeq" id="WP_108222531.1">
    <property type="nucleotide sequence ID" value="NZ_QAOT01000028.1"/>
</dbReference>
<organism evidence="1 2">
    <name type="scientific">Cereibacter azotoformans</name>
    <dbReference type="NCBI Taxonomy" id="43057"/>
    <lineage>
        <taxon>Bacteria</taxon>
        <taxon>Pseudomonadati</taxon>
        <taxon>Pseudomonadota</taxon>
        <taxon>Alphaproteobacteria</taxon>
        <taxon>Rhodobacterales</taxon>
        <taxon>Paracoccaceae</taxon>
        <taxon>Cereibacter</taxon>
    </lineage>
</organism>
<dbReference type="Proteomes" id="UP000244060">
    <property type="component" value="Unassembled WGS sequence"/>
</dbReference>
<dbReference type="AlphaFoldDB" id="A0A2T5JSI2"/>
<reference evidence="1 2" key="1">
    <citation type="submission" date="2018-04" db="EMBL/GenBank/DDBJ databases">
        <title>Genomic Encyclopedia of Type Strains, Phase III (KMG-III): the genomes of soil and plant-associated and newly described type strains.</title>
        <authorList>
            <person name="Whitman W."/>
        </authorList>
    </citation>
    <scope>NUCLEOTIDE SEQUENCE [LARGE SCALE GENOMIC DNA]</scope>
    <source>
        <strain evidence="1 2">KA25</strain>
    </source>
</reference>